<dbReference type="EMBL" id="ADAQ01000012">
    <property type="protein sequence ID" value="EEY71835.1"/>
    <property type="molecule type" value="Genomic_DNA"/>
</dbReference>
<gene>
    <name evidence="1" type="ORF">VHA_002257</name>
</gene>
<protein>
    <submittedName>
        <fullName evidence="1">Uncharacterized protein</fullName>
    </submittedName>
</protein>
<comment type="caution">
    <text evidence="1">The sequence shown here is derived from an EMBL/GenBank/DDBJ whole genome shotgun (WGS) entry which is preliminary data.</text>
</comment>
<keyword evidence="2" id="KW-1185">Reference proteome</keyword>
<accession>D0I8S0</accession>
<organism evidence="1 2">
    <name type="scientific">Grimontia hollisae CIP 101886</name>
    <dbReference type="NCBI Taxonomy" id="675812"/>
    <lineage>
        <taxon>Bacteria</taxon>
        <taxon>Pseudomonadati</taxon>
        <taxon>Pseudomonadota</taxon>
        <taxon>Gammaproteobacteria</taxon>
        <taxon>Vibrionales</taxon>
        <taxon>Vibrionaceae</taxon>
        <taxon>Grimontia</taxon>
    </lineage>
</organism>
<proteinExistence type="predicted"/>
<reference evidence="1 2" key="1">
    <citation type="submission" date="2009-10" db="EMBL/GenBank/DDBJ databases">
        <authorList>
            <consortium name="Los Alamos National Laboratory (LANL)"/>
            <consortium name="National Microbial Pathogen Data Resource (NMPDR)"/>
            <person name="Saunders E.H."/>
            <person name="Munk A.C."/>
            <person name="Tapia R."/>
            <person name="Green L."/>
            <person name="Rogers Y."/>
            <person name="Detter J.C."/>
            <person name="Bruce D."/>
            <person name="Brettin T.S."/>
            <person name="Colwell R.R."/>
            <person name="Huq A."/>
            <person name="Grim C.J."/>
            <person name="Hasan N.A."/>
            <person name="Bartels D."/>
            <person name="Vonstein V."/>
        </authorList>
    </citation>
    <scope>NUCLEOTIDE SEQUENCE [LARGE SCALE GENOMIC DNA]</scope>
    <source>
        <strain evidence="1 2">CIP 101886</strain>
    </source>
</reference>
<evidence type="ECO:0000313" key="1">
    <source>
        <dbReference type="EMBL" id="EEY71835.1"/>
    </source>
</evidence>
<dbReference type="AlphaFoldDB" id="D0I8S0"/>
<sequence>MNGGMNLIASPGLLKNTVQSNLLPERENVTGTCGFFA</sequence>
<evidence type="ECO:0000313" key="2">
    <source>
        <dbReference type="Proteomes" id="UP000003604"/>
    </source>
</evidence>
<dbReference type="Proteomes" id="UP000003604">
    <property type="component" value="Unassembled WGS sequence"/>
</dbReference>
<name>D0I8S0_GRIHO</name>